<evidence type="ECO:0008006" key="4">
    <source>
        <dbReference type="Google" id="ProtNLM"/>
    </source>
</evidence>
<dbReference type="RefSeq" id="XP_060323502.1">
    <property type="nucleotide sequence ID" value="XM_060468132.1"/>
</dbReference>
<comment type="caution">
    <text evidence="2">The sequence shown here is derived from an EMBL/GenBank/DDBJ whole genome shotgun (WGS) entry which is preliminary data.</text>
</comment>
<evidence type="ECO:0000313" key="2">
    <source>
        <dbReference type="EMBL" id="KAK0440178.1"/>
    </source>
</evidence>
<proteinExistence type="predicted"/>
<feature type="non-terminal residue" evidence="2">
    <location>
        <position position="1"/>
    </location>
</feature>
<sequence length="183" mass="20320">IYRELKCARLEKDFEQAFGKQQEEWTFAGLVGRLFCFVLIAELTLVLVNTAVFAITPDSKFTVPSSARLTVAASATTSGLGLVCDIWFISRYRFGPTSTLTQRSLDLFRTHFFFAFSARIPMICLLVSSVWLLVFLGIMACVVSVDVVLVVGLIVGLGMTAEVWVLVGYWCARRVRRVFGGDG</sequence>
<dbReference type="EMBL" id="JAUEPS010000078">
    <property type="protein sequence ID" value="KAK0440178.1"/>
    <property type="molecule type" value="Genomic_DNA"/>
</dbReference>
<feature type="transmembrane region" description="Helical" evidence="1">
    <location>
        <begin position="111"/>
        <end position="135"/>
    </location>
</feature>
<accession>A0AA39MN95</accession>
<protein>
    <recommendedName>
        <fullName evidence="4">Transmembrane protein</fullName>
    </recommendedName>
</protein>
<name>A0AA39MN95_ARMTA</name>
<gene>
    <name evidence="2" type="ORF">EV420DRAFT_1279281</name>
</gene>
<feature type="transmembrane region" description="Helical" evidence="1">
    <location>
        <begin position="67"/>
        <end position="90"/>
    </location>
</feature>
<dbReference type="Proteomes" id="UP001175211">
    <property type="component" value="Unassembled WGS sequence"/>
</dbReference>
<feature type="transmembrane region" description="Helical" evidence="1">
    <location>
        <begin position="147"/>
        <end position="172"/>
    </location>
</feature>
<dbReference type="GeneID" id="85351680"/>
<organism evidence="2 3">
    <name type="scientific">Armillaria tabescens</name>
    <name type="common">Ringless honey mushroom</name>
    <name type="synonym">Agaricus tabescens</name>
    <dbReference type="NCBI Taxonomy" id="1929756"/>
    <lineage>
        <taxon>Eukaryota</taxon>
        <taxon>Fungi</taxon>
        <taxon>Dikarya</taxon>
        <taxon>Basidiomycota</taxon>
        <taxon>Agaricomycotina</taxon>
        <taxon>Agaricomycetes</taxon>
        <taxon>Agaricomycetidae</taxon>
        <taxon>Agaricales</taxon>
        <taxon>Marasmiineae</taxon>
        <taxon>Physalacriaceae</taxon>
        <taxon>Desarmillaria</taxon>
    </lineage>
</organism>
<keyword evidence="1" id="KW-0472">Membrane</keyword>
<evidence type="ECO:0000313" key="3">
    <source>
        <dbReference type="Proteomes" id="UP001175211"/>
    </source>
</evidence>
<dbReference type="AlphaFoldDB" id="A0AA39MN95"/>
<feature type="transmembrane region" description="Helical" evidence="1">
    <location>
        <begin position="30"/>
        <end position="55"/>
    </location>
</feature>
<keyword evidence="3" id="KW-1185">Reference proteome</keyword>
<reference evidence="2" key="1">
    <citation type="submission" date="2023-06" db="EMBL/GenBank/DDBJ databases">
        <authorList>
            <consortium name="Lawrence Berkeley National Laboratory"/>
            <person name="Ahrendt S."/>
            <person name="Sahu N."/>
            <person name="Indic B."/>
            <person name="Wong-Bajracharya J."/>
            <person name="Merenyi Z."/>
            <person name="Ke H.-M."/>
            <person name="Monk M."/>
            <person name="Kocsube S."/>
            <person name="Drula E."/>
            <person name="Lipzen A."/>
            <person name="Balint B."/>
            <person name="Henrissat B."/>
            <person name="Andreopoulos B."/>
            <person name="Martin F.M."/>
            <person name="Harder C.B."/>
            <person name="Rigling D."/>
            <person name="Ford K.L."/>
            <person name="Foster G.D."/>
            <person name="Pangilinan J."/>
            <person name="Papanicolaou A."/>
            <person name="Barry K."/>
            <person name="LaButti K."/>
            <person name="Viragh M."/>
            <person name="Koriabine M."/>
            <person name="Yan M."/>
            <person name="Riley R."/>
            <person name="Champramary S."/>
            <person name="Plett K.L."/>
            <person name="Tsai I.J."/>
            <person name="Slot J."/>
            <person name="Sipos G."/>
            <person name="Plett J."/>
            <person name="Nagy L.G."/>
            <person name="Grigoriev I.V."/>
        </authorList>
    </citation>
    <scope>NUCLEOTIDE SEQUENCE</scope>
    <source>
        <strain evidence="2">CCBAS 213</strain>
    </source>
</reference>
<evidence type="ECO:0000256" key="1">
    <source>
        <dbReference type="SAM" id="Phobius"/>
    </source>
</evidence>
<keyword evidence="1" id="KW-1133">Transmembrane helix</keyword>
<keyword evidence="1" id="KW-0812">Transmembrane</keyword>